<keyword evidence="8" id="KW-0472">Membrane</keyword>
<evidence type="ECO:0000256" key="3">
    <source>
        <dbReference type="ARBA" id="ARBA00022461"/>
    </source>
</evidence>
<dbReference type="Pfam" id="PF00858">
    <property type="entry name" value="ASC"/>
    <property type="match status" value="1"/>
</dbReference>
<evidence type="ECO:0000256" key="9">
    <source>
        <dbReference type="ARBA" id="ARBA00023201"/>
    </source>
</evidence>
<evidence type="ECO:0000256" key="11">
    <source>
        <dbReference type="RuleBase" id="RU000679"/>
    </source>
</evidence>
<keyword evidence="7 11" id="KW-0406">Ion transport</keyword>
<evidence type="ECO:0000256" key="6">
    <source>
        <dbReference type="ARBA" id="ARBA00023053"/>
    </source>
</evidence>
<keyword evidence="5" id="KW-1133">Transmembrane helix</keyword>
<comment type="subcellular location">
    <subcellularLocation>
        <location evidence="1">Membrane</location>
        <topology evidence="1">Multi-pass membrane protein</topology>
    </subcellularLocation>
</comment>
<comment type="similarity">
    <text evidence="11">Belongs to the amiloride-sensitive sodium channel (TC 1.A.6) family.</text>
</comment>
<evidence type="ECO:0000256" key="4">
    <source>
        <dbReference type="ARBA" id="ARBA00022692"/>
    </source>
</evidence>
<dbReference type="Proteomes" id="UP001158576">
    <property type="component" value="Chromosome PAR"/>
</dbReference>
<keyword evidence="9 11" id="KW-0739">Sodium transport</keyword>
<keyword evidence="10 11" id="KW-0407">Ion channel</keyword>
<proteinExistence type="inferred from homology"/>
<keyword evidence="4 11" id="KW-0812">Transmembrane</keyword>
<evidence type="ECO:0000256" key="10">
    <source>
        <dbReference type="ARBA" id="ARBA00023303"/>
    </source>
</evidence>
<protein>
    <submittedName>
        <fullName evidence="12">Oidioi.mRNA.OKI2018_I69.PAR.g9418.t1.cds</fullName>
    </submittedName>
</protein>
<evidence type="ECO:0000256" key="8">
    <source>
        <dbReference type="ARBA" id="ARBA00023136"/>
    </source>
</evidence>
<dbReference type="EMBL" id="OU015568">
    <property type="protein sequence ID" value="CAG5079917.1"/>
    <property type="molecule type" value="Genomic_DNA"/>
</dbReference>
<evidence type="ECO:0000256" key="1">
    <source>
        <dbReference type="ARBA" id="ARBA00004141"/>
    </source>
</evidence>
<name>A0ABN7RT13_OIKDI</name>
<keyword evidence="3 11" id="KW-0894">Sodium channel</keyword>
<accession>A0ABN7RT13</accession>
<evidence type="ECO:0000256" key="2">
    <source>
        <dbReference type="ARBA" id="ARBA00022448"/>
    </source>
</evidence>
<dbReference type="InterPro" id="IPR001873">
    <property type="entry name" value="ENaC"/>
</dbReference>
<evidence type="ECO:0000256" key="5">
    <source>
        <dbReference type="ARBA" id="ARBA00022989"/>
    </source>
</evidence>
<sequence>MHTCKPNCQTYEKKIETIQYRGSHPDSYSHIRRKHKLGDETEFFKAEIEISKEPYEKFVEQPIYTWEDLISDIGGTVGLFLGLSITELAFGFLDTLGRAATRTWWILSCKFQVRSGQSLSVKHVQLSPYITLGKEKI</sequence>
<keyword evidence="13" id="KW-1185">Reference proteome</keyword>
<gene>
    <name evidence="12" type="ORF">OKIOD_LOCUS976</name>
</gene>
<keyword evidence="6" id="KW-0915">Sodium</keyword>
<evidence type="ECO:0000256" key="7">
    <source>
        <dbReference type="ARBA" id="ARBA00023065"/>
    </source>
</evidence>
<organism evidence="12 13">
    <name type="scientific">Oikopleura dioica</name>
    <name type="common">Tunicate</name>
    <dbReference type="NCBI Taxonomy" id="34765"/>
    <lineage>
        <taxon>Eukaryota</taxon>
        <taxon>Metazoa</taxon>
        <taxon>Chordata</taxon>
        <taxon>Tunicata</taxon>
        <taxon>Appendicularia</taxon>
        <taxon>Copelata</taxon>
        <taxon>Oikopleuridae</taxon>
        <taxon>Oikopleura</taxon>
    </lineage>
</organism>
<keyword evidence="2 11" id="KW-0813">Transport</keyword>
<reference evidence="12 13" key="1">
    <citation type="submission" date="2021-04" db="EMBL/GenBank/DDBJ databases">
        <authorList>
            <person name="Bliznina A."/>
        </authorList>
    </citation>
    <scope>NUCLEOTIDE SEQUENCE [LARGE SCALE GENOMIC DNA]</scope>
</reference>
<evidence type="ECO:0000313" key="12">
    <source>
        <dbReference type="EMBL" id="CAG5079917.1"/>
    </source>
</evidence>
<evidence type="ECO:0000313" key="13">
    <source>
        <dbReference type="Proteomes" id="UP001158576"/>
    </source>
</evidence>
<dbReference type="Gene3D" id="1.10.287.770">
    <property type="entry name" value="YojJ-like"/>
    <property type="match status" value="1"/>
</dbReference>